<evidence type="ECO:0000256" key="1">
    <source>
        <dbReference type="SAM" id="MobiDB-lite"/>
    </source>
</evidence>
<proteinExistence type="predicted"/>
<name>A0A829QLC6_9MYCO</name>
<dbReference type="EMBL" id="JAOH01000002">
    <property type="protein sequence ID" value="EUA63675.1"/>
    <property type="molecule type" value="Genomic_DNA"/>
</dbReference>
<dbReference type="Proteomes" id="UP000021210">
    <property type="component" value="Unassembled WGS sequence"/>
</dbReference>
<accession>A0A829QLC6</accession>
<organism evidence="2 3">
    <name type="scientific">Mycobacteroides abscessus 1948</name>
    <dbReference type="NCBI Taxonomy" id="1299323"/>
    <lineage>
        <taxon>Bacteria</taxon>
        <taxon>Bacillati</taxon>
        <taxon>Actinomycetota</taxon>
        <taxon>Actinomycetes</taxon>
        <taxon>Mycobacteriales</taxon>
        <taxon>Mycobacteriaceae</taxon>
        <taxon>Mycobacteroides</taxon>
        <taxon>Mycobacteroides abscessus</taxon>
    </lineage>
</organism>
<protein>
    <submittedName>
        <fullName evidence="2">Uncharacterized protein</fullName>
    </submittedName>
</protein>
<gene>
    <name evidence="2" type="ORF">I542_3832</name>
</gene>
<dbReference type="AlphaFoldDB" id="A0A829QLC6"/>
<evidence type="ECO:0000313" key="2">
    <source>
        <dbReference type="EMBL" id="EUA63675.1"/>
    </source>
</evidence>
<reference evidence="2 3" key="1">
    <citation type="submission" date="2013-12" db="EMBL/GenBank/DDBJ databases">
        <authorList>
            <person name="Zelazny A."/>
            <person name="Olivier K."/>
            <person name="Holland S."/>
            <person name="Lenaerts A."/>
            <person name="Ordway D."/>
            <person name="DeGroote M.A."/>
            <person name="Parker T."/>
            <person name="Sizemore C."/>
            <person name="Tallon L.J."/>
            <person name="Sadzewicz L.K."/>
            <person name="Sengamalay N."/>
            <person name="Fraser C.M."/>
            <person name="Hine E."/>
            <person name="Shefchek K.A."/>
            <person name="Das S.P."/>
            <person name="Tettelin H."/>
        </authorList>
    </citation>
    <scope>NUCLEOTIDE SEQUENCE [LARGE SCALE GENOMIC DNA]</scope>
    <source>
        <strain evidence="2 3">1948</strain>
    </source>
</reference>
<sequence>MADLVQDEMLVVQAAGTLSGKDVVSGLGRDPQPARHRASLAVG</sequence>
<comment type="caution">
    <text evidence="2">The sequence shown here is derived from an EMBL/GenBank/DDBJ whole genome shotgun (WGS) entry which is preliminary data.</text>
</comment>
<feature type="compositionally biased region" description="Basic residues" evidence="1">
    <location>
        <begin position="34"/>
        <end position="43"/>
    </location>
</feature>
<feature type="region of interest" description="Disordered" evidence="1">
    <location>
        <begin position="21"/>
        <end position="43"/>
    </location>
</feature>
<evidence type="ECO:0000313" key="3">
    <source>
        <dbReference type="Proteomes" id="UP000021210"/>
    </source>
</evidence>